<gene>
    <name evidence="1" type="ORF">GCM10009851_28900</name>
</gene>
<name>A0ABN3DU67_9MICO</name>
<comment type="caution">
    <text evidence="1">The sequence shown here is derived from an EMBL/GenBank/DDBJ whole genome shotgun (WGS) entry which is preliminary data.</text>
</comment>
<accession>A0ABN3DU67</accession>
<protein>
    <submittedName>
        <fullName evidence="1">Uncharacterized protein</fullName>
    </submittedName>
</protein>
<evidence type="ECO:0000313" key="1">
    <source>
        <dbReference type="EMBL" id="GAA2241772.1"/>
    </source>
</evidence>
<dbReference type="EMBL" id="BAAAQY010000009">
    <property type="protein sequence ID" value="GAA2241772.1"/>
    <property type="molecule type" value="Genomic_DNA"/>
</dbReference>
<proteinExistence type="predicted"/>
<organism evidence="1 2">
    <name type="scientific">Herbiconiux moechotypicola</name>
    <dbReference type="NCBI Taxonomy" id="637393"/>
    <lineage>
        <taxon>Bacteria</taxon>
        <taxon>Bacillati</taxon>
        <taxon>Actinomycetota</taxon>
        <taxon>Actinomycetes</taxon>
        <taxon>Micrococcales</taxon>
        <taxon>Microbacteriaceae</taxon>
        <taxon>Herbiconiux</taxon>
    </lineage>
</organism>
<dbReference type="RefSeq" id="WP_259480505.1">
    <property type="nucleotide sequence ID" value="NZ_BAAAQY010000009.1"/>
</dbReference>
<sequence>MIGWRRRAKAARENTVTPERLYELVSQTLMENFGPLGSFAITRRSSSDTDDIFHTSLARSVAHDIVANLAEHGVVLTTAGGAVASPGRAAAAPAAPSTAPAAAAAAAAAHRMPGRPQRAAGVFPFTAPLAPVEAVVVPRELARAVSGAVAERPAVAPEPLDDDALRSLVAHHAEVEAAVAAKGERALPPIAI</sequence>
<dbReference type="Proteomes" id="UP001500929">
    <property type="component" value="Unassembled WGS sequence"/>
</dbReference>
<evidence type="ECO:0000313" key="2">
    <source>
        <dbReference type="Proteomes" id="UP001500929"/>
    </source>
</evidence>
<keyword evidence="2" id="KW-1185">Reference proteome</keyword>
<reference evidence="1 2" key="1">
    <citation type="journal article" date="2019" name="Int. J. Syst. Evol. Microbiol.">
        <title>The Global Catalogue of Microorganisms (GCM) 10K type strain sequencing project: providing services to taxonomists for standard genome sequencing and annotation.</title>
        <authorList>
            <consortium name="The Broad Institute Genomics Platform"/>
            <consortium name="The Broad Institute Genome Sequencing Center for Infectious Disease"/>
            <person name="Wu L."/>
            <person name="Ma J."/>
        </authorList>
    </citation>
    <scope>NUCLEOTIDE SEQUENCE [LARGE SCALE GENOMIC DNA]</scope>
    <source>
        <strain evidence="1 2">JCM 16117</strain>
    </source>
</reference>